<dbReference type="Pfam" id="PF01437">
    <property type="entry name" value="PSI"/>
    <property type="match status" value="1"/>
</dbReference>
<evidence type="ECO:0000313" key="5">
    <source>
        <dbReference type="EMBL" id="CAD7635712.1"/>
    </source>
</evidence>
<dbReference type="GO" id="GO:0007162">
    <property type="term" value="P:negative regulation of cell adhesion"/>
    <property type="evidence" value="ECO:0007669"/>
    <property type="project" value="TreeGrafter"/>
</dbReference>
<dbReference type="InterPro" id="IPR016201">
    <property type="entry name" value="PSI"/>
</dbReference>
<dbReference type="GO" id="GO:0008045">
    <property type="term" value="P:motor neuron axon guidance"/>
    <property type="evidence" value="ECO:0007669"/>
    <property type="project" value="TreeGrafter"/>
</dbReference>
<dbReference type="GO" id="GO:0002116">
    <property type="term" value="C:semaphorin receptor complex"/>
    <property type="evidence" value="ECO:0007669"/>
    <property type="project" value="TreeGrafter"/>
</dbReference>
<dbReference type="Gene3D" id="3.30.1680.10">
    <property type="entry name" value="ligand-binding face of the semaphorins, domain 2"/>
    <property type="match status" value="1"/>
</dbReference>
<dbReference type="OrthoDB" id="125363at2759"/>
<sequence length="127" mass="14380">MTISKIAIERCGHYSSCRDCLQARNPYCGWCSLQKSCTLKGECRDHKTSSSSRWLSLDTQQCIDFQSIKPESLPITSTDKTYPLVGSVGCAVMLLWLRCLAKGPLTRQELRNDRTDTQTPQIKQSFK</sequence>
<dbReference type="GO" id="GO:0005886">
    <property type="term" value="C:plasma membrane"/>
    <property type="evidence" value="ECO:0007669"/>
    <property type="project" value="TreeGrafter"/>
</dbReference>
<evidence type="ECO:0000313" key="6">
    <source>
        <dbReference type="Proteomes" id="UP000759131"/>
    </source>
</evidence>
<keyword evidence="6" id="KW-1185">Reference proteome</keyword>
<accession>A0A7R9Q8R4</accession>
<reference evidence="5" key="1">
    <citation type="submission" date="2020-11" db="EMBL/GenBank/DDBJ databases">
        <authorList>
            <person name="Tran Van P."/>
        </authorList>
    </citation>
    <scope>NUCLEOTIDE SEQUENCE</scope>
</reference>
<dbReference type="SMART" id="SM00423">
    <property type="entry name" value="PSI"/>
    <property type="match status" value="1"/>
</dbReference>
<dbReference type="PANTHER" id="PTHR22625:SF44">
    <property type="entry name" value="PLEXIN-B"/>
    <property type="match status" value="1"/>
</dbReference>
<dbReference type="PANTHER" id="PTHR22625">
    <property type="entry name" value="PLEXIN"/>
    <property type="match status" value="1"/>
</dbReference>
<evidence type="ECO:0000256" key="1">
    <source>
        <dbReference type="ARBA" id="ARBA00004370"/>
    </source>
</evidence>
<comment type="subcellular location">
    <subcellularLocation>
        <location evidence="1">Membrane</location>
    </subcellularLocation>
</comment>
<dbReference type="GO" id="GO:0017154">
    <property type="term" value="F:semaphorin receptor activity"/>
    <property type="evidence" value="ECO:0007669"/>
    <property type="project" value="InterPro"/>
</dbReference>
<evidence type="ECO:0000256" key="3">
    <source>
        <dbReference type="ARBA" id="ARBA00023180"/>
    </source>
</evidence>
<dbReference type="AlphaFoldDB" id="A0A7R9Q8R4"/>
<dbReference type="Proteomes" id="UP000759131">
    <property type="component" value="Unassembled WGS sequence"/>
</dbReference>
<keyword evidence="2" id="KW-0472">Membrane</keyword>
<keyword evidence="3" id="KW-0325">Glycoprotein</keyword>
<dbReference type="EMBL" id="OC872095">
    <property type="protein sequence ID" value="CAD7635712.1"/>
    <property type="molecule type" value="Genomic_DNA"/>
</dbReference>
<dbReference type="GO" id="GO:0097374">
    <property type="term" value="P:sensory neuron axon guidance"/>
    <property type="evidence" value="ECO:0007669"/>
    <property type="project" value="TreeGrafter"/>
</dbReference>
<dbReference type="EMBL" id="CAJPIZ010017520">
    <property type="protein sequence ID" value="CAG2116142.1"/>
    <property type="molecule type" value="Genomic_DNA"/>
</dbReference>
<gene>
    <name evidence="5" type="ORF">OSB1V03_LOCUS16103</name>
</gene>
<proteinExistence type="predicted"/>
<dbReference type="GO" id="GO:0030334">
    <property type="term" value="P:regulation of cell migration"/>
    <property type="evidence" value="ECO:0007669"/>
    <property type="project" value="TreeGrafter"/>
</dbReference>
<dbReference type="InterPro" id="IPR002165">
    <property type="entry name" value="Plexin_repeat"/>
</dbReference>
<organism evidence="5">
    <name type="scientific">Medioppia subpectinata</name>
    <dbReference type="NCBI Taxonomy" id="1979941"/>
    <lineage>
        <taxon>Eukaryota</taxon>
        <taxon>Metazoa</taxon>
        <taxon>Ecdysozoa</taxon>
        <taxon>Arthropoda</taxon>
        <taxon>Chelicerata</taxon>
        <taxon>Arachnida</taxon>
        <taxon>Acari</taxon>
        <taxon>Acariformes</taxon>
        <taxon>Sarcoptiformes</taxon>
        <taxon>Oribatida</taxon>
        <taxon>Brachypylina</taxon>
        <taxon>Oppioidea</taxon>
        <taxon>Oppiidae</taxon>
        <taxon>Medioppia</taxon>
    </lineage>
</organism>
<protein>
    <recommendedName>
        <fullName evidence="4">PSI domain-containing protein</fullName>
    </recommendedName>
</protein>
<dbReference type="SUPFAM" id="SSF103575">
    <property type="entry name" value="Plexin repeat"/>
    <property type="match status" value="1"/>
</dbReference>
<evidence type="ECO:0000256" key="2">
    <source>
        <dbReference type="ARBA" id="ARBA00023136"/>
    </source>
</evidence>
<dbReference type="InterPro" id="IPR031148">
    <property type="entry name" value="Plexin"/>
</dbReference>
<dbReference type="GO" id="GO:0008360">
    <property type="term" value="P:regulation of cell shape"/>
    <property type="evidence" value="ECO:0007669"/>
    <property type="project" value="TreeGrafter"/>
</dbReference>
<feature type="domain" description="PSI" evidence="4">
    <location>
        <begin position="10"/>
        <end position="63"/>
    </location>
</feature>
<dbReference type="GO" id="GO:0050772">
    <property type="term" value="P:positive regulation of axonogenesis"/>
    <property type="evidence" value="ECO:0007669"/>
    <property type="project" value="TreeGrafter"/>
</dbReference>
<name>A0A7R9Q8R4_9ACAR</name>
<evidence type="ECO:0000259" key="4">
    <source>
        <dbReference type="SMART" id="SM00423"/>
    </source>
</evidence>